<evidence type="ECO:0000256" key="13">
    <source>
        <dbReference type="SAM" id="Phobius"/>
    </source>
</evidence>
<dbReference type="GO" id="GO:0015297">
    <property type="term" value="F:antiporter activity"/>
    <property type="evidence" value="ECO:0007669"/>
    <property type="project" value="UniProtKB-KW"/>
</dbReference>
<proteinExistence type="inferred from homology"/>
<feature type="transmembrane region" description="Helical" evidence="13">
    <location>
        <begin position="417"/>
        <end position="436"/>
    </location>
</feature>
<comment type="caution">
    <text evidence="14">The sequence shown here is derived from an EMBL/GenBank/DDBJ whole genome shotgun (WGS) entry which is preliminary data.</text>
</comment>
<evidence type="ECO:0000256" key="11">
    <source>
        <dbReference type="ARBA" id="ARBA00023136"/>
    </source>
</evidence>
<dbReference type="PANTHER" id="PTHR43298">
    <property type="entry name" value="MULTIDRUG RESISTANCE PROTEIN NORM-RELATED"/>
    <property type="match status" value="1"/>
</dbReference>
<keyword evidence="10" id="KW-0406">Ion transport</keyword>
<dbReference type="InterPro" id="IPR002528">
    <property type="entry name" value="MATE_fam"/>
</dbReference>
<evidence type="ECO:0000256" key="4">
    <source>
        <dbReference type="ARBA" id="ARBA00020268"/>
    </source>
</evidence>
<evidence type="ECO:0000256" key="12">
    <source>
        <dbReference type="ARBA" id="ARBA00031636"/>
    </source>
</evidence>
<dbReference type="EMBL" id="LWMH01000003">
    <property type="protein sequence ID" value="KZS43199.1"/>
    <property type="molecule type" value="Genomic_DNA"/>
</dbReference>
<evidence type="ECO:0000313" key="15">
    <source>
        <dbReference type="Proteomes" id="UP000076796"/>
    </source>
</evidence>
<comment type="subcellular location">
    <subcellularLocation>
        <location evidence="2">Cell membrane</location>
        <topology evidence="2">Multi-pass membrane protein</topology>
    </subcellularLocation>
</comment>
<name>A0A163DG21_9BACL</name>
<accession>A0A163DG21</accession>
<feature type="transmembrane region" description="Helical" evidence="13">
    <location>
        <begin position="283"/>
        <end position="301"/>
    </location>
</feature>
<keyword evidence="5" id="KW-0813">Transport</keyword>
<feature type="transmembrane region" description="Helical" evidence="13">
    <location>
        <begin position="12"/>
        <end position="32"/>
    </location>
</feature>
<evidence type="ECO:0000256" key="8">
    <source>
        <dbReference type="ARBA" id="ARBA00022692"/>
    </source>
</evidence>
<dbReference type="Pfam" id="PF01554">
    <property type="entry name" value="MatE"/>
    <property type="match status" value="2"/>
</dbReference>
<keyword evidence="15" id="KW-1185">Reference proteome</keyword>
<dbReference type="NCBIfam" id="TIGR00797">
    <property type="entry name" value="matE"/>
    <property type="match status" value="1"/>
</dbReference>
<keyword evidence="7" id="KW-1003">Cell membrane</keyword>
<keyword evidence="11 13" id="KW-0472">Membrane</keyword>
<dbReference type="GO" id="GO:0042910">
    <property type="term" value="F:xenobiotic transmembrane transporter activity"/>
    <property type="evidence" value="ECO:0007669"/>
    <property type="project" value="InterPro"/>
</dbReference>
<evidence type="ECO:0000256" key="6">
    <source>
        <dbReference type="ARBA" id="ARBA00022449"/>
    </source>
</evidence>
<protein>
    <recommendedName>
        <fullName evidence="4">Probable multidrug resistance protein NorM</fullName>
    </recommendedName>
    <alternativeName>
        <fullName evidence="12">Multidrug-efflux transporter</fullName>
    </alternativeName>
</protein>
<evidence type="ECO:0000256" key="5">
    <source>
        <dbReference type="ARBA" id="ARBA00022448"/>
    </source>
</evidence>
<feature type="transmembrane region" description="Helical" evidence="13">
    <location>
        <begin position="164"/>
        <end position="183"/>
    </location>
</feature>
<dbReference type="PANTHER" id="PTHR43298:SF2">
    <property type="entry name" value="FMN_FAD EXPORTER YEEO-RELATED"/>
    <property type="match status" value="1"/>
</dbReference>
<comment type="similarity">
    <text evidence="3">Belongs to the multi antimicrobial extrusion (MATE) (TC 2.A.66.1) family.</text>
</comment>
<feature type="transmembrane region" description="Helical" evidence="13">
    <location>
        <begin position="131"/>
        <end position="152"/>
    </location>
</feature>
<organism evidence="14 15">
    <name type="scientific">Paenibacillus glucanolyticus</name>
    <dbReference type="NCBI Taxonomy" id="59843"/>
    <lineage>
        <taxon>Bacteria</taxon>
        <taxon>Bacillati</taxon>
        <taxon>Bacillota</taxon>
        <taxon>Bacilli</taxon>
        <taxon>Bacillales</taxon>
        <taxon>Paenibacillaceae</taxon>
        <taxon>Paenibacillus</taxon>
    </lineage>
</organism>
<feature type="transmembrane region" description="Helical" evidence="13">
    <location>
        <begin position="44"/>
        <end position="68"/>
    </location>
</feature>
<reference evidence="14" key="1">
    <citation type="journal article" date="2016" name="Genome Announc.">
        <title>Draft genomes of two strains of Paenibacillus glucanolyticus with capability to degrade lignocellulose.</title>
        <authorList>
            <person name="Mathews S.L."/>
            <person name="Pawlak J."/>
            <person name="Grunden A.M."/>
        </authorList>
    </citation>
    <scope>NUCLEOTIDE SEQUENCE [LARGE SCALE GENOMIC DNA]</scope>
    <source>
        <strain evidence="14">SLM1</strain>
    </source>
</reference>
<evidence type="ECO:0000256" key="2">
    <source>
        <dbReference type="ARBA" id="ARBA00004651"/>
    </source>
</evidence>
<dbReference type="OrthoDB" id="9780160at2"/>
<dbReference type="InterPro" id="IPR048279">
    <property type="entry name" value="MdtK-like"/>
</dbReference>
<sequence length="454" mass="49914">MSDHANKSFYRTLYTLAIPIALQSLIMALLNMTDQVMVGQLGDIAIASVGISSKIFSVISVVLAGLAATLSIYTAQYWGKKDTKSISHLLGLSLYLGLSLSILFAIIVFFNPQPLLSLFTTDMLVTGEGGIFLQIGALSYVPIMLTMLYSAILRSTGHVKLPMYVSLCAVMLNIILNYLLIFGHFGFPQLGLAGAAYATVIARLAECLLIIGAVYWFRLPGAVEFKHLFRTSRPLARKFLVTMYPLVLTEFVWVLGEAVYAVIYSRMGVAEMTAMTITFPLQGLMIGLLSGIGAAAGVMVGNKLGEGDHTQAMNYARKLIRVGLVTSFGLGIVVVLLAPMYTRIFQVSVEVKQLSVYVIWVFAAFMWVKVANMIIAGGILQSGGDSKFVFAMESTATWLVGVPLGFMLSFVWKQPLFWVYFFLSLEEVVRFIIGYIRYRSGKWMQNLTVQSDAS</sequence>
<feature type="transmembrane region" description="Helical" evidence="13">
    <location>
        <begin position="239"/>
        <end position="263"/>
    </location>
</feature>
<evidence type="ECO:0000256" key="9">
    <source>
        <dbReference type="ARBA" id="ARBA00022989"/>
    </source>
</evidence>
<dbReference type="InterPro" id="IPR050222">
    <property type="entry name" value="MATE_MdtK"/>
</dbReference>
<evidence type="ECO:0000256" key="1">
    <source>
        <dbReference type="ARBA" id="ARBA00003408"/>
    </source>
</evidence>
<dbReference type="GeneID" id="97555291"/>
<dbReference type="RefSeq" id="WP_063480652.1">
    <property type="nucleotide sequence ID" value="NZ_CP147845.1"/>
</dbReference>
<dbReference type="AlphaFoldDB" id="A0A163DG21"/>
<keyword evidence="9 13" id="KW-1133">Transmembrane helix</keyword>
<feature type="transmembrane region" description="Helical" evidence="13">
    <location>
        <begin position="195"/>
        <end position="218"/>
    </location>
</feature>
<feature type="transmembrane region" description="Helical" evidence="13">
    <location>
        <begin position="89"/>
        <end position="111"/>
    </location>
</feature>
<gene>
    <name evidence="14" type="ORF">AWU65_00825</name>
</gene>
<evidence type="ECO:0000256" key="10">
    <source>
        <dbReference type="ARBA" id="ARBA00023065"/>
    </source>
</evidence>
<evidence type="ECO:0000256" key="3">
    <source>
        <dbReference type="ARBA" id="ARBA00010199"/>
    </source>
</evidence>
<keyword evidence="6" id="KW-0050">Antiport</keyword>
<dbReference type="PIRSF" id="PIRSF006603">
    <property type="entry name" value="DinF"/>
    <property type="match status" value="1"/>
</dbReference>
<dbReference type="Proteomes" id="UP000076796">
    <property type="component" value="Unassembled WGS sequence"/>
</dbReference>
<evidence type="ECO:0000256" key="7">
    <source>
        <dbReference type="ARBA" id="ARBA00022475"/>
    </source>
</evidence>
<keyword evidence="8 13" id="KW-0812">Transmembrane</keyword>
<feature type="transmembrane region" description="Helical" evidence="13">
    <location>
        <begin position="388"/>
        <end position="411"/>
    </location>
</feature>
<dbReference type="GO" id="GO:0005886">
    <property type="term" value="C:plasma membrane"/>
    <property type="evidence" value="ECO:0007669"/>
    <property type="project" value="UniProtKB-SubCell"/>
</dbReference>
<feature type="transmembrane region" description="Helical" evidence="13">
    <location>
        <begin position="322"/>
        <end position="342"/>
    </location>
</feature>
<dbReference type="CDD" id="cd13134">
    <property type="entry name" value="MATE_like_8"/>
    <property type="match status" value="1"/>
</dbReference>
<comment type="function">
    <text evidence="1">Multidrug efflux pump.</text>
</comment>
<feature type="transmembrane region" description="Helical" evidence="13">
    <location>
        <begin position="354"/>
        <end position="376"/>
    </location>
</feature>
<dbReference type="GO" id="GO:0006811">
    <property type="term" value="P:monoatomic ion transport"/>
    <property type="evidence" value="ECO:0007669"/>
    <property type="project" value="UniProtKB-KW"/>
</dbReference>
<evidence type="ECO:0000313" key="14">
    <source>
        <dbReference type="EMBL" id="KZS43199.1"/>
    </source>
</evidence>